<proteinExistence type="predicted"/>
<evidence type="ECO:0000313" key="1">
    <source>
        <dbReference type="EMBL" id="XCG97296.1"/>
    </source>
</evidence>
<reference evidence="1" key="1">
    <citation type="submission" date="2024-06" db="EMBL/GenBank/DDBJ databases">
        <authorList>
            <person name="Logan R."/>
            <person name="Biratu M.A."/>
            <person name="Chestnut P.R."/>
            <person name="Colombo E.M."/>
            <person name="Cuello R.A."/>
            <person name="Duno H.C."/>
            <person name="Karki J."/>
            <person name="Magloire W.D."/>
            <person name="Pozar I.R."/>
            <person name="Rearick M.C."/>
            <person name="Reed J.M."/>
            <person name="Waterman M.J.F."/>
        </authorList>
    </citation>
    <scope>NUCLEOTIDE SEQUENCE</scope>
</reference>
<name>A0AAU8EFC5_9CAUD</name>
<evidence type="ECO:0008006" key="2">
    <source>
        <dbReference type="Google" id="ProtNLM"/>
    </source>
</evidence>
<dbReference type="EMBL" id="PP946909">
    <property type="protein sequence ID" value="XCG97296.1"/>
    <property type="molecule type" value="Genomic_DNA"/>
</dbReference>
<accession>A0AAU8EFC5</accession>
<protein>
    <recommendedName>
        <fullName evidence="2">MazG-like nucleotide pyrophosphohydrolase</fullName>
    </recommendedName>
</protein>
<sequence>MTDQIPMRSASERRDAAKPVLMWLGVYADRAREVITDIEESREADGIEPVIEARDAADDHLSHYVQHIEKQRAALEALLEVPEVGISERDIVKMASLRLITRLEEIGVVITTNVHAAVDGVLTDTVRLTEQAALEHWEPADVPSQEFMLRHLGIGYQESVNTPSNLFIPGQHIKKEVM</sequence>
<organism evidence="1">
    <name type="scientific">Microbacterium phage Judebell</name>
    <dbReference type="NCBI Taxonomy" id="3230835"/>
    <lineage>
        <taxon>Viruses</taxon>
        <taxon>Duplodnaviria</taxon>
        <taxon>Heunggongvirae</taxon>
        <taxon>Uroviricota</taxon>
        <taxon>Caudoviricetes</taxon>
        <taxon>Squashvirus</taxon>
    </lineage>
</organism>